<gene>
    <name evidence="2" type="ORF">XA68_10824</name>
</gene>
<reference evidence="2 3" key="2">
    <citation type="journal article" date="2017" name="Sci. Rep.">
        <title>Ant-infecting Ophiocordyceps genomes reveal a high diversity of potential behavioral manipulation genes and a possible major role for enterotoxins.</title>
        <authorList>
            <person name="de Bekker C."/>
            <person name="Ohm R.A."/>
            <person name="Evans H.C."/>
            <person name="Brachmann A."/>
            <person name="Hughes D.P."/>
        </authorList>
    </citation>
    <scope>NUCLEOTIDE SEQUENCE [LARGE SCALE GENOMIC DNA]</scope>
    <source>
        <strain evidence="2 3">SC16a</strain>
    </source>
</reference>
<proteinExistence type="predicted"/>
<evidence type="ECO:0000313" key="3">
    <source>
        <dbReference type="Proteomes" id="UP000037136"/>
    </source>
</evidence>
<name>A0A2A9PHZ5_OPHUN</name>
<comment type="caution">
    <text evidence="2">The sequence shown here is derived from an EMBL/GenBank/DDBJ whole genome shotgun (WGS) entry which is preliminary data.</text>
</comment>
<feature type="compositionally biased region" description="Low complexity" evidence="1">
    <location>
        <begin position="137"/>
        <end position="156"/>
    </location>
</feature>
<reference evidence="2 3" key="1">
    <citation type="journal article" date="2015" name="BMC Genomics">
        <title>Gene expression during zombie ant biting behavior reflects the complexity underlying fungal parasitic behavioral manipulation.</title>
        <authorList>
            <person name="de Bekker C."/>
            <person name="Ohm R.A."/>
            <person name="Loreto R.G."/>
            <person name="Sebastian A."/>
            <person name="Albert I."/>
            <person name="Merrow M."/>
            <person name="Brachmann A."/>
            <person name="Hughes D.P."/>
        </authorList>
    </citation>
    <scope>NUCLEOTIDE SEQUENCE [LARGE SCALE GENOMIC DNA]</scope>
    <source>
        <strain evidence="2 3">SC16a</strain>
    </source>
</reference>
<dbReference type="Proteomes" id="UP000037136">
    <property type="component" value="Unassembled WGS sequence"/>
</dbReference>
<keyword evidence="3" id="KW-1185">Reference proteome</keyword>
<evidence type="ECO:0000256" key="1">
    <source>
        <dbReference type="SAM" id="MobiDB-lite"/>
    </source>
</evidence>
<dbReference type="OrthoDB" id="5218421at2759"/>
<dbReference type="EMBL" id="LAZP02000124">
    <property type="protein sequence ID" value="PFH60510.1"/>
    <property type="molecule type" value="Genomic_DNA"/>
</dbReference>
<protein>
    <submittedName>
        <fullName evidence="2">Uncharacterized protein</fullName>
    </submittedName>
</protein>
<organism evidence="2 3">
    <name type="scientific">Ophiocordyceps unilateralis</name>
    <name type="common">Zombie-ant fungus</name>
    <name type="synonym">Torrubia unilateralis</name>
    <dbReference type="NCBI Taxonomy" id="268505"/>
    <lineage>
        <taxon>Eukaryota</taxon>
        <taxon>Fungi</taxon>
        <taxon>Dikarya</taxon>
        <taxon>Ascomycota</taxon>
        <taxon>Pezizomycotina</taxon>
        <taxon>Sordariomycetes</taxon>
        <taxon>Hypocreomycetidae</taxon>
        <taxon>Hypocreales</taxon>
        <taxon>Ophiocordycipitaceae</taxon>
        <taxon>Ophiocordyceps</taxon>
    </lineage>
</organism>
<feature type="region of interest" description="Disordered" evidence="1">
    <location>
        <begin position="135"/>
        <end position="165"/>
    </location>
</feature>
<dbReference type="AlphaFoldDB" id="A0A2A9PHZ5"/>
<sequence>MDRYVPPTYHLRKQYHHTTASSSIHKAPGAARFPVRIYLQTIIILILHPLLDSLLEARYRPHRNSIRPTDLFPLAAAFLQSSIITSRSQTNTAMPGPAGSYSVSIPISPPPPQSLSTYSRFMHDHTKRQMESFGAVNSPASSHHSSRSSNAGSLANGVGPSGYHP</sequence>
<accession>A0A2A9PHZ5</accession>
<evidence type="ECO:0000313" key="2">
    <source>
        <dbReference type="EMBL" id="PFH60510.1"/>
    </source>
</evidence>